<protein>
    <submittedName>
        <fullName evidence="1">Uncharacterized protein</fullName>
    </submittedName>
</protein>
<proteinExistence type="predicted"/>
<evidence type="ECO:0000313" key="2">
    <source>
        <dbReference type="Proteomes" id="UP001056436"/>
    </source>
</evidence>
<reference evidence="1" key="1">
    <citation type="submission" date="2019-01" db="EMBL/GenBank/DDBJ databases">
        <title>Colletotrichum abscissum LGMF1257.</title>
        <authorList>
            <person name="Baroncelli R."/>
        </authorList>
    </citation>
    <scope>NUCLEOTIDE SEQUENCE</scope>
    <source>
        <strain evidence="1">Ca142</strain>
    </source>
</reference>
<dbReference type="AlphaFoldDB" id="A0A9Q0AY85"/>
<organism evidence="1 2">
    <name type="scientific">Colletotrichum abscissum</name>
    <dbReference type="NCBI Taxonomy" id="1671311"/>
    <lineage>
        <taxon>Eukaryota</taxon>
        <taxon>Fungi</taxon>
        <taxon>Dikarya</taxon>
        <taxon>Ascomycota</taxon>
        <taxon>Pezizomycotina</taxon>
        <taxon>Sordariomycetes</taxon>
        <taxon>Hypocreomycetidae</taxon>
        <taxon>Glomerellales</taxon>
        <taxon>Glomerellaceae</taxon>
        <taxon>Colletotrichum</taxon>
        <taxon>Colletotrichum acutatum species complex</taxon>
    </lineage>
</organism>
<dbReference type="EMBL" id="SDAQ01000200">
    <property type="protein sequence ID" value="KAI3530645.1"/>
    <property type="molecule type" value="Genomic_DNA"/>
</dbReference>
<gene>
    <name evidence="1" type="ORF">CABS02_14448</name>
</gene>
<accession>A0A9Q0AY85</accession>
<comment type="caution">
    <text evidence="1">The sequence shown here is derived from an EMBL/GenBank/DDBJ whole genome shotgun (WGS) entry which is preliminary data.</text>
</comment>
<sequence length="125" mass="14628">MAQPVFLLFGDRAPTRYVAEKRKGFVKRLFEWSTWQSTGYDRWEWMEGWTRAICLLESSGREADRCKALKILEDLGILETYIAEGFHNVVSYLARDGHGCKQLAWAELRLRSMVDERLPDVIELE</sequence>
<evidence type="ECO:0000313" key="1">
    <source>
        <dbReference type="EMBL" id="KAI3530645.1"/>
    </source>
</evidence>
<keyword evidence="2" id="KW-1185">Reference proteome</keyword>
<dbReference type="Proteomes" id="UP001056436">
    <property type="component" value="Unassembled WGS sequence"/>
</dbReference>
<name>A0A9Q0AY85_9PEZI</name>